<gene>
    <name evidence="1" type="ORF">DFP94_102287</name>
</gene>
<name>A0A369BPE0_9BACL</name>
<evidence type="ECO:0000313" key="2">
    <source>
        <dbReference type="Proteomes" id="UP000253090"/>
    </source>
</evidence>
<sequence length="128" mass="15084">MKKKTREIIVNGKKYLYVINQKYYQEKSEIILKISFEKTKNITCTFRFITWEDAITGSPLLMGVRLKKRDVEEIENFNLHHPSQINKFITNAIDNGWNGESVVEFDGLDIMSQLGFEVLWLKPRNQNN</sequence>
<accession>A0A369BPE0</accession>
<evidence type="ECO:0000313" key="1">
    <source>
        <dbReference type="EMBL" id="RCX21534.1"/>
    </source>
</evidence>
<proteinExistence type="predicted"/>
<dbReference type="RefSeq" id="WP_114496081.1">
    <property type="nucleotide sequence ID" value="NZ_QPJW01000002.1"/>
</dbReference>
<dbReference type="AlphaFoldDB" id="A0A369BPE0"/>
<keyword evidence="2" id="KW-1185">Reference proteome</keyword>
<dbReference type="OrthoDB" id="2625026at2"/>
<organism evidence="1 2">
    <name type="scientific">Fontibacillus phaseoli</name>
    <dbReference type="NCBI Taxonomy" id="1416533"/>
    <lineage>
        <taxon>Bacteria</taxon>
        <taxon>Bacillati</taxon>
        <taxon>Bacillota</taxon>
        <taxon>Bacilli</taxon>
        <taxon>Bacillales</taxon>
        <taxon>Paenibacillaceae</taxon>
        <taxon>Fontibacillus</taxon>
    </lineage>
</organism>
<dbReference type="EMBL" id="QPJW01000002">
    <property type="protein sequence ID" value="RCX21534.1"/>
    <property type="molecule type" value="Genomic_DNA"/>
</dbReference>
<protein>
    <submittedName>
        <fullName evidence="1">Uncharacterized protein</fullName>
    </submittedName>
</protein>
<comment type="caution">
    <text evidence="1">The sequence shown here is derived from an EMBL/GenBank/DDBJ whole genome shotgun (WGS) entry which is preliminary data.</text>
</comment>
<reference evidence="1 2" key="1">
    <citation type="submission" date="2018-07" db="EMBL/GenBank/DDBJ databases">
        <title>Genomic Encyclopedia of Type Strains, Phase III (KMG-III): the genomes of soil and plant-associated and newly described type strains.</title>
        <authorList>
            <person name="Whitman W."/>
        </authorList>
    </citation>
    <scope>NUCLEOTIDE SEQUENCE [LARGE SCALE GENOMIC DNA]</scope>
    <source>
        <strain evidence="1 2">CECT 8333</strain>
    </source>
</reference>
<dbReference type="Proteomes" id="UP000253090">
    <property type="component" value="Unassembled WGS sequence"/>
</dbReference>